<dbReference type="InterPro" id="IPR036400">
    <property type="entry name" value="Cyt_B5-like_heme/steroid_sf"/>
</dbReference>
<dbReference type="SMART" id="SM01117">
    <property type="entry name" value="Cyt-b5"/>
    <property type="match status" value="1"/>
</dbReference>
<dbReference type="Gene3D" id="3.10.120.10">
    <property type="entry name" value="Cytochrome b5-like heme/steroid binding domain"/>
    <property type="match status" value="1"/>
</dbReference>
<gene>
    <name evidence="9" type="ORF">BSAL_77415</name>
</gene>
<comment type="similarity">
    <text evidence="6">Belongs to the cytochrome b5 family. MAPR subfamily.</text>
</comment>
<keyword evidence="7" id="KW-1133">Transmembrane helix</keyword>
<dbReference type="InterPro" id="IPR001199">
    <property type="entry name" value="Cyt_B5-like_heme/steroid-bd"/>
</dbReference>
<dbReference type="GO" id="GO:0016020">
    <property type="term" value="C:membrane"/>
    <property type="evidence" value="ECO:0007669"/>
    <property type="project" value="TreeGrafter"/>
</dbReference>
<organism evidence="9 10">
    <name type="scientific">Bodo saltans</name>
    <name type="common">Flagellated protozoan</name>
    <dbReference type="NCBI Taxonomy" id="75058"/>
    <lineage>
        <taxon>Eukaryota</taxon>
        <taxon>Discoba</taxon>
        <taxon>Euglenozoa</taxon>
        <taxon>Kinetoplastea</taxon>
        <taxon>Metakinetoplastina</taxon>
        <taxon>Eubodonida</taxon>
        <taxon>Bodonidae</taxon>
        <taxon>Bodo</taxon>
    </lineage>
</organism>
<keyword evidence="7" id="KW-0812">Transmembrane</keyword>
<feature type="domain" description="Cytochrome b5 heme-binding" evidence="8">
    <location>
        <begin position="66"/>
        <end position="160"/>
    </location>
</feature>
<sequence length="172" mass="19099">MGKASAAQELSATTRISYAVAVGVLVFAVARFVQRRVLRQGPPAHVLSAPTSVYIRPVAPREQRAFTKEELASFNGVEKPSIYVSVKNVVFDVAPQLYGNGAPYHIYAGKEISRALAKSRVDDVLCNKDFVKDVTSKEMDTLDLWFKKFEGKYAVVGWYVPDDTYYITAPTE</sequence>
<reference evidence="10" key="1">
    <citation type="submission" date="2015-09" db="EMBL/GenBank/DDBJ databases">
        <authorList>
            <consortium name="Pathogen Informatics"/>
        </authorList>
    </citation>
    <scope>NUCLEOTIDE SEQUENCE [LARGE SCALE GENOMIC DNA]</scope>
    <source>
        <strain evidence="10">Lake Konstanz</strain>
    </source>
</reference>
<keyword evidence="4" id="KW-0256">Endoplasmic reticulum</keyword>
<dbReference type="AlphaFoldDB" id="A0A0S4IWT4"/>
<accession>A0A0S4IWT4</accession>
<dbReference type="PANTHER" id="PTHR10281">
    <property type="entry name" value="MEMBRANE-ASSOCIATED PROGESTERONE RECEPTOR COMPONENT-RELATED"/>
    <property type="match status" value="1"/>
</dbReference>
<evidence type="ECO:0000256" key="5">
    <source>
        <dbReference type="ARBA" id="ARBA00023004"/>
    </source>
</evidence>
<dbReference type="GO" id="GO:0005783">
    <property type="term" value="C:endoplasmic reticulum"/>
    <property type="evidence" value="ECO:0007669"/>
    <property type="project" value="UniProtKB-SubCell"/>
</dbReference>
<evidence type="ECO:0000256" key="4">
    <source>
        <dbReference type="ARBA" id="ARBA00022824"/>
    </source>
</evidence>
<name>A0A0S4IWT4_BODSA</name>
<evidence type="ECO:0000313" key="9">
    <source>
        <dbReference type="EMBL" id="CUG31274.1"/>
    </source>
</evidence>
<comment type="subcellular location">
    <subcellularLocation>
        <location evidence="1">Endoplasmic reticulum</location>
    </subcellularLocation>
</comment>
<dbReference type="SUPFAM" id="SSF55856">
    <property type="entry name" value="Cytochrome b5-like heme/steroid binding domain"/>
    <property type="match status" value="1"/>
</dbReference>
<keyword evidence="3" id="KW-0479">Metal-binding</keyword>
<evidence type="ECO:0000259" key="8">
    <source>
        <dbReference type="SMART" id="SM01117"/>
    </source>
</evidence>
<dbReference type="InterPro" id="IPR050577">
    <property type="entry name" value="MAPR/NEUFC/NENF-like"/>
</dbReference>
<evidence type="ECO:0000256" key="1">
    <source>
        <dbReference type="ARBA" id="ARBA00004240"/>
    </source>
</evidence>
<dbReference type="OrthoDB" id="547796at2759"/>
<evidence type="ECO:0000256" key="3">
    <source>
        <dbReference type="ARBA" id="ARBA00022723"/>
    </source>
</evidence>
<evidence type="ECO:0000256" key="6">
    <source>
        <dbReference type="ARBA" id="ARBA00038357"/>
    </source>
</evidence>
<dbReference type="VEuPathDB" id="TriTrypDB:BSAL_77415"/>
<dbReference type="PANTHER" id="PTHR10281:SF72">
    <property type="entry name" value="NEUDESIN"/>
    <property type="match status" value="1"/>
</dbReference>
<evidence type="ECO:0000256" key="7">
    <source>
        <dbReference type="SAM" id="Phobius"/>
    </source>
</evidence>
<keyword evidence="10" id="KW-1185">Reference proteome</keyword>
<dbReference type="EMBL" id="CYKH01000746">
    <property type="protein sequence ID" value="CUG31274.1"/>
    <property type="molecule type" value="Genomic_DNA"/>
</dbReference>
<evidence type="ECO:0000256" key="2">
    <source>
        <dbReference type="ARBA" id="ARBA00022617"/>
    </source>
</evidence>
<dbReference type="Proteomes" id="UP000051952">
    <property type="component" value="Unassembled WGS sequence"/>
</dbReference>
<protein>
    <submittedName>
        <fullName evidence="9">Cytochrome-b5, putative</fullName>
    </submittedName>
</protein>
<proteinExistence type="inferred from homology"/>
<keyword evidence="2" id="KW-0349">Heme</keyword>
<dbReference type="GO" id="GO:0046872">
    <property type="term" value="F:metal ion binding"/>
    <property type="evidence" value="ECO:0007669"/>
    <property type="project" value="UniProtKB-KW"/>
</dbReference>
<keyword evidence="5" id="KW-0408">Iron</keyword>
<evidence type="ECO:0000313" key="10">
    <source>
        <dbReference type="Proteomes" id="UP000051952"/>
    </source>
</evidence>
<feature type="transmembrane region" description="Helical" evidence="7">
    <location>
        <begin position="16"/>
        <end position="33"/>
    </location>
</feature>
<dbReference type="OMA" id="KYPVVGW"/>
<keyword evidence="7" id="KW-0472">Membrane</keyword>